<reference evidence="2" key="1">
    <citation type="journal article" date="2023" name="Mol. Phylogenet. Evol.">
        <title>Genome-scale phylogeny and comparative genomics of the fungal order Sordariales.</title>
        <authorList>
            <person name="Hensen N."/>
            <person name="Bonometti L."/>
            <person name="Westerberg I."/>
            <person name="Brannstrom I.O."/>
            <person name="Guillou S."/>
            <person name="Cros-Aarteil S."/>
            <person name="Calhoun S."/>
            <person name="Haridas S."/>
            <person name="Kuo A."/>
            <person name="Mondo S."/>
            <person name="Pangilinan J."/>
            <person name="Riley R."/>
            <person name="LaButti K."/>
            <person name="Andreopoulos B."/>
            <person name="Lipzen A."/>
            <person name="Chen C."/>
            <person name="Yan M."/>
            <person name="Daum C."/>
            <person name="Ng V."/>
            <person name="Clum A."/>
            <person name="Steindorff A."/>
            <person name="Ohm R.A."/>
            <person name="Martin F."/>
            <person name="Silar P."/>
            <person name="Natvig D.O."/>
            <person name="Lalanne C."/>
            <person name="Gautier V."/>
            <person name="Ament-Velasquez S.L."/>
            <person name="Kruys A."/>
            <person name="Hutchinson M.I."/>
            <person name="Powell A.J."/>
            <person name="Barry K."/>
            <person name="Miller A.N."/>
            <person name="Grigoriev I.V."/>
            <person name="Debuchy R."/>
            <person name="Gladieux P."/>
            <person name="Hiltunen Thoren M."/>
            <person name="Johannesson H."/>
        </authorList>
    </citation>
    <scope>NUCLEOTIDE SEQUENCE</scope>
    <source>
        <strain evidence="2">CBS 958.72</strain>
    </source>
</reference>
<dbReference type="Gene3D" id="2.120.10.30">
    <property type="entry name" value="TolB, C-terminal domain"/>
    <property type="match status" value="1"/>
</dbReference>
<dbReference type="PANTHER" id="PTHR47064:SF2">
    <property type="entry name" value="SMP-30_GLUCONOLACTONASE_LRE-LIKE REGION DOMAIN-CONTAINING PROTEIN-RELATED"/>
    <property type="match status" value="1"/>
</dbReference>
<dbReference type="Pfam" id="PF08450">
    <property type="entry name" value="SGL"/>
    <property type="match status" value="1"/>
</dbReference>
<dbReference type="InterPro" id="IPR052988">
    <property type="entry name" value="Oryzine_lactonohydrolase"/>
</dbReference>
<evidence type="ECO:0000313" key="2">
    <source>
        <dbReference type="EMBL" id="KAK3378701.1"/>
    </source>
</evidence>
<dbReference type="InterPro" id="IPR013658">
    <property type="entry name" value="SGL"/>
</dbReference>
<dbReference type="EMBL" id="JAULSN010000002">
    <property type="protein sequence ID" value="KAK3378701.1"/>
    <property type="molecule type" value="Genomic_DNA"/>
</dbReference>
<reference evidence="2" key="2">
    <citation type="submission" date="2023-06" db="EMBL/GenBank/DDBJ databases">
        <authorList>
            <consortium name="Lawrence Berkeley National Laboratory"/>
            <person name="Haridas S."/>
            <person name="Hensen N."/>
            <person name="Bonometti L."/>
            <person name="Westerberg I."/>
            <person name="Brannstrom I.O."/>
            <person name="Guillou S."/>
            <person name="Cros-Aarteil S."/>
            <person name="Calhoun S."/>
            <person name="Kuo A."/>
            <person name="Mondo S."/>
            <person name="Pangilinan J."/>
            <person name="Riley R."/>
            <person name="Labutti K."/>
            <person name="Andreopoulos B."/>
            <person name="Lipzen A."/>
            <person name="Chen C."/>
            <person name="Yanf M."/>
            <person name="Daum C."/>
            <person name="Ng V."/>
            <person name="Clum A."/>
            <person name="Steindorff A."/>
            <person name="Ohm R."/>
            <person name="Martin F."/>
            <person name="Silar P."/>
            <person name="Natvig D."/>
            <person name="Lalanne C."/>
            <person name="Gautier V."/>
            <person name="Ament-Velasquez S.L."/>
            <person name="Kruys A."/>
            <person name="Hutchinson M.I."/>
            <person name="Powell A.J."/>
            <person name="Barry K."/>
            <person name="Miller A.N."/>
            <person name="Grigoriev I.V."/>
            <person name="Debuchy R."/>
            <person name="Gladieux P."/>
            <person name="Thoren M.H."/>
            <person name="Johannesson H."/>
        </authorList>
    </citation>
    <scope>NUCLEOTIDE SEQUENCE</scope>
    <source>
        <strain evidence="2">CBS 958.72</strain>
    </source>
</reference>
<proteinExistence type="predicted"/>
<evidence type="ECO:0000259" key="1">
    <source>
        <dbReference type="Pfam" id="PF08450"/>
    </source>
</evidence>
<dbReference type="Proteomes" id="UP001287356">
    <property type="component" value="Unassembled WGS sequence"/>
</dbReference>
<accession>A0AAE0NCJ5</accession>
<keyword evidence="3" id="KW-1185">Reference proteome</keyword>
<dbReference type="InterPro" id="IPR011042">
    <property type="entry name" value="6-blade_b-propeller_TolB-like"/>
</dbReference>
<gene>
    <name evidence="2" type="ORF">B0T24DRAFT_522174</name>
</gene>
<name>A0AAE0NCJ5_9PEZI</name>
<organism evidence="2 3">
    <name type="scientific">Lasiosphaeria ovina</name>
    <dbReference type="NCBI Taxonomy" id="92902"/>
    <lineage>
        <taxon>Eukaryota</taxon>
        <taxon>Fungi</taxon>
        <taxon>Dikarya</taxon>
        <taxon>Ascomycota</taxon>
        <taxon>Pezizomycotina</taxon>
        <taxon>Sordariomycetes</taxon>
        <taxon>Sordariomycetidae</taxon>
        <taxon>Sordariales</taxon>
        <taxon>Lasiosphaeriaceae</taxon>
        <taxon>Lasiosphaeria</taxon>
    </lineage>
</organism>
<dbReference type="AlphaFoldDB" id="A0AAE0NCJ5"/>
<dbReference type="SUPFAM" id="SSF63829">
    <property type="entry name" value="Calcium-dependent phosphotriesterase"/>
    <property type="match status" value="1"/>
</dbReference>
<protein>
    <submittedName>
        <fullName evidence="2">Smp-30/gluconolaconase/lre-like region-containing protein</fullName>
    </submittedName>
</protein>
<evidence type="ECO:0000313" key="3">
    <source>
        <dbReference type="Proteomes" id="UP001287356"/>
    </source>
</evidence>
<dbReference type="PANTHER" id="PTHR47064">
    <property type="entry name" value="PUTATIVE (AFU_ORTHOLOGUE AFUA_1G08990)-RELATED"/>
    <property type="match status" value="1"/>
</dbReference>
<feature type="domain" description="SMP-30/Gluconolactonase/LRE-like region" evidence="1">
    <location>
        <begin position="112"/>
        <end position="314"/>
    </location>
</feature>
<comment type="caution">
    <text evidence="2">The sequence shown here is derived from an EMBL/GenBank/DDBJ whole genome shotgun (WGS) entry which is preliminary data.</text>
</comment>
<sequence>MDLDVISIRRYSPGFASITGPGQFWYSLILSTRESSRAPLFHDVCAYLPKHNELYVSSNIVPRANSSQLPIILISRIHLNRDVTGAVQTVDWQKLRSPDNMPMPAGGAPYREGVLYCSQGNTAPDTGGLYYMPQGGRPEPVVTSFFGRDFNSVNSVAVASDGSLWFTDPCHGFERESRGPPQLPCHVYRFDPGSGDLRVVADGLGRPHGIALSPDESTVYVTDTDAVRADASRDLTRAATIYAFDVVKRSGAPFLANKRVFAYALTSIPMGVACDGAGNVWAGCADGVEIWSAGGEILGVMEVPGGVTSIAFGTGGEVFLCAEQRLWMLRLKHGAGADLMSDS</sequence>